<dbReference type="InterPro" id="IPR049838">
    <property type="entry name" value="XacA-like"/>
</dbReference>
<organism evidence="5 6">
    <name type="scientific">Haloprofundus marisrubri</name>
    <dbReference type="NCBI Taxonomy" id="1514971"/>
    <lineage>
        <taxon>Archaea</taxon>
        <taxon>Methanobacteriati</taxon>
        <taxon>Methanobacteriota</taxon>
        <taxon>Stenosarchaea group</taxon>
        <taxon>Halobacteria</taxon>
        <taxon>Halobacteriales</taxon>
        <taxon>Haloferacaceae</taxon>
        <taxon>Haloprofundus</taxon>
    </lineage>
</organism>
<dbReference type="Pfam" id="PF22725">
    <property type="entry name" value="GFO_IDH_MocA_C3"/>
    <property type="match status" value="1"/>
</dbReference>
<dbReference type="SUPFAM" id="SSF55347">
    <property type="entry name" value="Glyceraldehyde-3-phosphate dehydrogenase-like, C-terminal domain"/>
    <property type="match status" value="1"/>
</dbReference>
<evidence type="ECO:0000313" key="5">
    <source>
        <dbReference type="EMBL" id="KTG07768.1"/>
    </source>
</evidence>
<reference evidence="5 6" key="1">
    <citation type="submission" date="2015-12" db="EMBL/GenBank/DDBJ databases">
        <title>Haloprofundus marisrubri gen. nov., sp. nov., an extremely halophilic archaeon isolated from the Discovery deep brine-seawater interface in the Red Sea.</title>
        <authorList>
            <person name="Zhang G."/>
            <person name="Stingl U."/>
            <person name="Rashid M."/>
        </authorList>
    </citation>
    <scope>NUCLEOTIDE SEQUENCE [LARGE SCALE GENOMIC DNA]</scope>
    <source>
        <strain evidence="5 6">SB9</strain>
    </source>
</reference>
<dbReference type="GO" id="GO:0000166">
    <property type="term" value="F:nucleotide binding"/>
    <property type="evidence" value="ECO:0007669"/>
    <property type="project" value="InterPro"/>
</dbReference>
<evidence type="ECO:0000313" key="6">
    <source>
        <dbReference type="Proteomes" id="UP000054387"/>
    </source>
</evidence>
<evidence type="ECO:0000256" key="1">
    <source>
        <dbReference type="ARBA" id="ARBA00010928"/>
    </source>
</evidence>
<protein>
    <submittedName>
        <fullName evidence="5">Glucose-fructose oxidoreductase</fullName>
    </submittedName>
</protein>
<keyword evidence="6" id="KW-1185">Reference proteome</keyword>
<evidence type="ECO:0000256" key="2">
    <source>
        <dbReference type="ARBA" id="ARBA00023002"/>
    </source>
</evidence>
<evidence type="ECO:0000259" key="3">
    <source>
        <dbReference type="Pfam" id="PF01408"/>
    </source>
</evidence>
<dbReference type="EMBL" id="LOPU01000040">
    <property type="protein sequence ID" value="KTG07768.1"/>
    <property type="molecule type" value="Genomic_DNA"/>
</dbReference>
<dbReference type="InterPro" id="IPR000683">
    <property type="entry name" value="Gfo/Idh/MocA-like_OxRdtase_N"/>
</dbReference>
<sequence length="359" mass="39672">MTLTDWMTNYAARDWQQSSGGTVRYALVGLGWWTTDVALPAIAASEFCETTVLVSSSAEKAGRVAEEHDVDYGITYDEYHEGVAADAYDAVYIATPNAFHLDYAETAAKLGKGVLCEKPMEATVERAEQMVDVCDEADVPLMVAYRMQTDPAVRRARELVEDGFLGDPVQVYGNNSQPLLETIPNHDQWRLDPDLTGYGTSVMDLGIYSINTTRFLLRRDFVTVESRMSSHHEAFDSVPDERSSFLAVLEGDVQMVCTASQRAHADTQLKITGTEGQLELRPAFHGECTLLASKGDVSVELSHESFEAVEEMTEEFDYFADRLLSDVPVYPDGAHGLADMRIVEAIHRAADSESTVTLD</sequence>
<dbReference type="OrthoDB" id="195534at2157"/>
<dbReference type="SUPFAM" id="SSF51735">
    <property type="entry name" value="NAD(P)-binding Rossmann-fold domains"/>
    <property type="match status" value="1"/>
</dbReference>
<dbReference type="GO" id="GO:0016491">
    <property type="term" value="F:oxidoreductase activity"/>
    <property type="evidence" value="ECO:0007669"/>
    <property type="project" value="UniProtKB-KW"/>
</dbReference>
<dbReference type="InterPro" id="IPR008354">
    <property type="entry name" value="Glc-Fru_OxRdtase_bac"/>
</dbReference>
<dbReference type="InterPro" id="IPR050984">
    <property type="entry name" value="Gfo/Idh/MocA_domain"/>
</dbReference>
<keyword evidence="2" id="KW-0560">Oxidoreductase</keyword>
<dbReference type="STRING" id="1514971.AUR64_02720"/>
<comment type="caution">
    <text evidence="5">The sequence shown here is derived from an EMBL/GenBank/DDBJ whole genome shotgun (WGS) entry which is preliminary data.</text>
</comment>
<accession>A0A0W1R354</accession>
<dbReference type="PANTHER" id="PTHR22604">
    <property type="entry name" value="OXIDOREDUCTASES"/>
    <property type="match status" value="1"/>
</dbReference>
<dbReference type="InterPro" id="IPR036291">
    <property type="entry name" value="NAD(P)-bd_dom_sf"/>
</dbReference>
<dbReference type="AlphaFoldDB" id="A0A0W1R354"/>
<dbReference type="PANTHER" id="PTHR22604:SF105">
    <property type="entry name" value="TRANS-1,2-DIHYDROBENZENE-1,2-DIOL DEHYDROGENASE"/>
    <property type="match status" value="1"/>
</dbReference>
<dbReference type="Gene3D" id="3.40.50.720">
    <property type="entry name" value="NAD(P)-binding Rossmann-like Domain"/>
    <property type="match status" value="1"/>
</dbReference>
<dbReference type="Proteomes" id="UP000054387">
    <property type="component" value="Unassembled WGS sequence"/>
</dbReference>
<dbReference type="Gene3D" id="3.30.360.10">
    <property type="entry name" value="Dihydrodipicolinate Reductase, domain 2"/>
    <property type="match status" value="1"/>
</dbReference>
<proteinExistence type="inferred from homology"/>
<name>A0A0W1R354_9EURY</name>
<gene>
    <name evidence="5" type="ORF">AUR64_02720</name>
</gene>
<dbReference type="NCBIfam" id="NF041392">
    <property type="entry name" value="XylDh_Gfo6_Halo"/>
    <property type="match status" value="1"/>
</dbReference>
<dbReference type="PRINTS" id="PR01775">
    <property type="entry name" value="GLFROXRDTASE"/>
</dbReference>
<dbReference type="RefSeq" id="WP_058583599.1">
    <property type="nucleotide sequence ID" value="NZ_LOPU01000040.1"/>
</dbReference>
<dbReference type="InterPro" id="IPR055170">
    <property type="entry name" value="GFO_IDH_MocA-like_dom"/>
</dbReference>
<dbReference type="Pfam" id="PF01408">
    <property type="entry name" value="GFO_IDH_MocA"/>
    <property type="match status" value="1"/>
</dbReference>
<feature type="domain" description="Gfo/Idh/MocA-like oxidoreductase N-terminal" evidence="3">
    <location>
        <begin position="23"/>
        <end position="145"/>
    </location>
</feature>
<comment type="similarity">
    <text evidence="1">Belongs to the Gfo/Idh/MocA family.</text>
</comment>
<feature type="domain" description="GFO/IDH/MocA-like oxidoreductase" evidence="4">
    <location>
        <begin position="153"/>
        <end position="279"/>
    </location>
</feature>
<evidence type="ECO:0000259" key="4">
    <source>
        <dbReference type="Pfam" id="PF22725"/>
    </source>
</evidence>